<sequence>MSPTADAKVDKYNCVLASVTISSNNLNHPALSYTPSSSISVATPAIPPQAGPSTVSSTSTVSWTTDEENDELFMEIEMYVYDGNNLYGWAMSQYMPHDGFQWKESTLDGLEDLTDTSDIGRANRVLEFKQSPWLAKYISLNTEMRKKAVNDFKIDFYKLMNNAVFGNFLDGINLTEDRH</sequence>
<protein>
    <submittedName>
        <fullName evidence="1">DNA polymerase, palm domain</fullName>
    </submittedName>
</protein>
<dbReference type="EMBL" id="CABPRJ010000065">
    <property type="protein sequence ID" value="VVC27161.1"/>
    <property type="molecule type" value="Genomic_DNA"/>
</dbReference>
<evidence type="ECO:0000313" key="1">
    <source>
        <dbReference type="EMBL" id="VVC27161.1"/>
    </source>
</evidence>
<proteinExistence type="predicted"/>
<dbReference type="GO" id="GO:0071897">
    <property type="term" value="P:DNA biosynthetic process"/>
    <property type="evidence" value="ECO:0007669"/>
    <property type="project" value="UniProtKB-ARBA"/>
</dbReference>
<evidence type="ECO:0000313" key="2">
    <source>
        <dbReference type="Proteomes" id="UP000325440"/>
    </source>
</evidence>
<gene>
    <name evidence="1" type="ORF">CINCED_3A017170</name>
</gene>
<accession>A0A5E4MB79</accession>
<organism evidence="1 2">
    <name type="scientific">Cinara cedri</name>
    <dbReference type="NCBI Taxonomy" id="506608"/>
    <lineage>
        <taxon>Eukaryota</taxon>
        <taxon>Metazoa</taxon>
        <taxon>Ecdysozoa</taxon>
        <taxon>Arthropoda</taxon>
        <taxon>Hexapoda</taxon>
        <taxon>Insecta</taxon>
        <taxon>Pterygota</taxon>
        <taxon>Neoptera</taxon>
        <taxon>Paraneoptera</taxon>
        <taxon>Hemiptera</taxon>
        <taxon>Sternorrhyncha</taxon>
        <taxon>Aphidomorpha</taxon>
        <taxon>Aphidoidea</taxon>
        <taxon>Aphididae</taxon>
        <taxon>Lachninae</taxon>
        <taxon>Cinara</taxon>
    </lineage>
</organism>
<name>A0A5E4MB79_9HEMI</name>
<dbReference type="Proteomes" id="UP000325440">
    <property type="component" value="Unassembled WGS sequence"/>
</dbReference>
<reference evidence="1 2" key="1">
    <citation type="submission" date="2019-08" db="EMBL/GenBank/DDBJ databases">
        <authorList>
            <person name="Alioto T."/>
            <person name="Alioto T."/>
            <person name="Gomez Garrido J."/>
        </authorList>
    </citation>
    <scope>NUCLEOTIDE SEQUENCE [LARGE SCALE GENOMIC DNA]</scope>
</reference>
<dbReference type="OrthoDB" id="7697120at2759"/>
<keyword evidence="2" id="KW-1185">Reference proteome</keyword>
<dbReference type="SUPFAM" id="SSF56672">
    <property type="entry name" value="DNA/RNA polymerases"/>
    <property type="match status" value="1"/>
</dbReference>
<dbReference type="InterPro" id="IPR043502">
    <property type="entry name" value="DNA/RNA_pol_sf"/>
</dbReference>
<dbReference type="AlphaFoldDB" id="A0A5E4MB79"/>